<dbReference type="InterPro" id="IPR003610">
    <property type="entry name" value="CBM5/12"/>
</dbReference>
<proteinExistence type="predicted"/>
<dbReference type="EMBL" id="JACYCD010000238">
    <property type="protein sequence ID" value="KAF8699660.1"/>
    <property type="molecule type" value="Genomic_DNA"/>
</dbReference>
<gene>
    <name evidence="3" type="ORF">RDB_LOCUS6783</name>
    <name evidence="6" type="ORF">RhiXN_07730</name>
    <name evidence="5" type="ORF">RHS03_07104</name>
    <name evidence="4" type="ORF">RHS04_07208</name>
</gene>
<evidence type="ECO:0000313" key="3">
    <source>
        <dbReference type="EMBL" id="CAE6347362.1"/>
    </source>
</evidence>
<reference evidence="3" key="3">
    <citation type="submission" date="2021-01" db="EMBL/GenBank/DDBJ databases">
        <authorList>
            <person name="Kaushik A."/>
        </authorList>
    </citation>
    <scope>NUCLEOTIDE SEQUENCE</scope>
    <source>
        <strain evidence="3">AG1-1A</strain>
    </source>
</reference>
<dbReference type="AlphaFoldDB" id="A0A8H7H2Q0"/>
<feature type="domain" description="Chitin-binding type-3" evidence="2">
    <location>
        <begin position="4"/>
        <end position="47"/>
    </location>
</feature>
<dbReference type="CDD" id="cd12215">
    <property type="entry name" value="ChiC_BD"/>
    <property type="match status" value="2"/>
</dbReference>
<dbReference type="Proteomes" id="UP000650582">
    <property type="component" value="Unassembled WGS sequence"/>
</dbReference>
<dbReference type="GO" id="GO:0005975">
    <property type="term" value="P:carbohydrate metabolic process"/>
    <property type="evidence" value="ECO:0007669"/>
    <property type="project" value="InterPro"/>
</dbReference>
<evidence type="ECO:0000256" key="1">
    <source>
        <dbReference type="ARBA" id="ARBA00022801"/>
    </source>
</evidence>
<protein>
    <submittedName>
        <fullName evidence="6">Carbohydrate-binding domain protein</fullName>
    </submittedName>
</protein>
<evidence type="ECO:0000259" key="2">
    <source>
        <dbReference type="SMART" id="SM00495"/>
    </source>
</evidence>
<dbReference type="SUPFAM" id="SSF51055">
    <property type="entry name" value="Carbohydrate binding domain"/>
    <property type="match status" value="2"/>
</dbReference>
<dbReference type="EMBL" id="CP059666">
    <property type="protein sequence ID" value="QRW22694.1"/>
    <property type="molecule type" value="Genomic_DNA"/>
</dbReference>
<dbReference type="Pfam" id="PF02839">
    <property type="entry name" value="CBM_5_12"/>
    <property type="match status" value="2"/>
</dbReference>
<dbReference type="GO" id="GO:0004553">
    <property type="term" value="F:hydrolase activity, hydrolyzing O-glycosyl compounds"/>
    <property type="evidence" value="ECO:0007669"/>
    <property type="project" value="InterPro"/>
</dbReference>
<sequence>MHRIPKWQPDIAYTSGNVVCYQGAIWTAIRWNQNEVPGGPAGAWKQNFNDAWQRNIAYTAHSVVTYNGHWWSAKEWNQNQVPGGPSGVWIDLGPV</sequence>
<dbReference type="EMBL" id="JACYCC010000130">
    <property type="protein sequence ID" value="KAF8674554.1"/>
    <property type="molecule type" value="Genomic_DNA"/>
</dbReference>
<feature type="domain" description="Chitin-binding type-3" evidence="2">
    <location>
        <begin position="49"/>
        <end position="92"/>
    </location>
</feature>
<evidence type="ECO:0000313" key="7">
    <source>
        <dbReference type="Proteomes" id="UP000650582"/>
    </source>
</evidence>
<dbReference type="SMART" id="SM00495">
    <property type="entry name" value="ChtBD3"/>
    <property type="match status" value="2"/>
</dbReference>
<dbReference type="EMBL" id="CAJMWR010000124">
    <property type="protein sequence ID" value="CAE6347362.1"/>
    <property type="molecule type" value="Genomic_DNA"/>
</dbReference>
<reference evidence="4" key="2">
    <citation type="submission" date="2020-09" db="EMBL/GenBank/DDBJ databases">
        <title>Comparative genome analyses of four rice-infecting Rhizoctonia solani isolates reveal extensive enrichment of homogalacturonan modification genes.</title>
        <authorList>
            <person name="Lee D.-Y."/>
            <person name="Jeon J."/>
            <person name="Kim K.-T."/>
            <person name="Cheong K."/>
            <person name="Song H."/>
            <person name="Choi G."/>
            <person name="Ko J."/>
            <person name="Opiyo S.O."/>
            <person name="Zuo S."/>
            <person name="Madhav S."/>
            <person name="Lee Y.-H."/>
            <person name="Wang G.-L."/>
        </authorList>
    </citation>
    <scope>NUCLEOTIDE SEQUENCE</scope>
    <source>
        <strain evidence="5">AG1-IA WGL</strain>
        <strain evidence="4">AG1-IA YN-7</strain>
    </source>
</reference>
<keyword evidence="1" id="KW-0378">Hydrolase</keyword>
<accession>A0A8H7H2Q0</accession>
<evidence type="ECO:0000313" key="5">
    <source>
        <dbReference type="EMBL" id="KAF8699660.1"/>
    </source>
</evidence>
<dbReference type="InterPro" id="IPR036573">
    <property type="entry name" value="CBM_sf_5/12"/>
</dbReference>
<dbReference type="Proteomes" id="UP000602905">
    <property type="component" value="Unassembled WGS sequence"/>
</dbReference>
<dbReference type="OrthoDB" id="3012298at2759"/>
<dbReference type="Proteomes" id="UP000650533">
    <property type="component" value="Chromosome 9"/>
</dbReference>
<reference evidence="6" key="1">
    <citation type="submission" date="2020-05" db="EMBL/GenBank/DDBJ databases">
        <title>Evolutionary and genomic comparisons of hybrid uninucleate and nonhybrid Rhizoctonia fungi.</title>
        <authorList>
            <person name="Li C."/>
            <person name="Chen X."/>
        </authorList>
    </citation>
    <scope>NUCLEOTIDE SEQUENCE</scope>
    <source>
        <strain evidence="6">AG-1 IA</strain>
    </source>
</reference>
<evidence type="ECO:0000313" key="6">
    <source>
        <dbReference type="EMBL" id="QRW22694.1"/>
    </source>
</evidence>
<evidence type="ECO:0000313" key="4">
    <source>
        <dbReference type="EMBL" id="KAF8674554.1"/>
    </source>
</evidence>
<dbReference type="Proteomes" id="UP000663840">
    <property type="component" value="Unassembled WGS sequence"/>
</dbReference>
<dbReference type="Gene3D" id="2.10.10.20">
    <property type="entry name" value="Carbohydrate-binding module superfamily 5/12"/>
    <property type="match status" value="2"/>
</dbReference>
<organism evidence="4 7">
    <name type="scientific">Rhizoctonia solani</name>
    <dbReference type="NCBI Taxonomy" id="456999"/>
    <lineage>
        <taxon>Eukaryota</taxon>
        <taxon>Fungi</taxon>
        <taxon>Dikarya</taxon>
        <taxon>Basidiomycota</taxon>
        <taxon>Agaricomycotina</taxon>
        <taxon>Agaricomycetes</taxon>
        <taxon>Cantharellales</taxon>
        <taxon>Ceratobasidiaceae</taxon>
        <taxon>Rhizoctonia</taxon>
    </lineage>
</organism>
<name>A0A8H7H2Q0_9AGAM</name>
<dbReference type="GO" id="GO:0005576">
    <property type="term" value="C:extracellular region"/>
    <property type="evidence" value="ECO:0007669"/>
    <property type="project" value="InterPro"/>
</dbReference>
<dbReference type="GO" id="GO:0030246">
    <property type="term" value="F:carbohydrate binding"/>
    <property type="evidence" value="ECO:0007669"/>
    <property type="project" value="InterPro"/>
</dbReference>